<evidence type="ECO:0000256" key="3">
    <source>
        <dbReference type="ARBA" id="ARBA00022630"/>
    </source>
</evidence>
<dbReference type="Pfam" id="PF00732">
    <property type="entry name" value="GMC_oxred_N"/>
    <property type="match status" value="1"/>
</dbReference>
<accession>A0ABD0M0E0</accession>
<dbReference type="Pfam" id="PF05199">
    <property type="entry name" value="GMC_oxred_C"/>
    <property type="match status" value="1"/>
</dbReference>
<dbReference type="GO" id="GO:0008812">
    <property type="term" value="F:choline dehydrogenase activity"/>
    <property type="evidence" value="ECO:0007669"/>
    <property type="project" value="UniProtKB-EC"/>
</dbReference>
<organism evidence="11 12">
    <name type="scientific">Batillaria attramentaria</name>
    <dbReference type="NCBI Taxonomy" id="370345"/>
    <lineage>
        <taxon>Eukaryota</taxon>
        <taxon>Metazoa</taxon>
        <taxon>Spiralia</taxon>
        <taxon>Lophotrochozoa</taxon>
        <taxon>Mollusca</taxon>
        <taxon>Gastropoda</taxon>
        <taxon>Caenogastropoda</taxon>
        <taxon>Sorbeoconcha</taxon>
        <taxon>Cerithioidea</taxon>
        <taxon>Batillariidae</taxon>
        <taxon>Batillaria</taxon>
    </lineage>
</organism>
<comment type="similarity">
    <text evidence="2 6">Belongs to the GMC oxidoreductase family.</text>
</comment>
<feature type="domain" description="Glucose-methanol-choline oxidoreductase N-terminal" evidence="10">
    <location>
        <begin position="894"/>
        <end position="908"/>
    </location>
</feature>
<keyword evidence="12" id="KW-1185">Reference proteome</keyword>
<dbReference type="AlphaFoldDB" id="A0ABD0M0E0"/>
<sequence length="1193" mass="131794">MSSLAGVLRAATCLLRKPTGRAALQLATHHRATASLGWTGYVRVHYSTLPYSSESQRTFETIRSTGHRQNKQKKASLVIFDKDGTLICFHTMWSPWAQKLISNIVRATGLDIGQQLSDTLGFCAKSKRVFPGLLAESTTPIIQRELTKTLVAQGIEESTATQLIKENWVEGDVGDPNSVKSVADLKTLFEILKANDVKVAICTADNRRGTLNTLRNLDLTKYVDMVVCGDDPNTQPKPSPHNAWKICGKLGVDPADAVMVGDTKADVGMGHAAKLGWTVGVLSGVADTEELLPEAEYIISSVKDLLPLILPYEDWRDHYAYSRDERILKTSSEKSPVEAEAGEHRIENVQLVIFDLHGTVMCLHTKYANWLARLTDRVEKITGLKLAEKIYTAFGACQESKTIKDGLLATTTHSSLKSELVRILRENGLHYEEAILAANQAWRESEGTLVDTEPVLLDPEIMQIMRKLKAAGVKIAINTSAEREIAVQDLHQLGLLSYTDMIVCGDDDPHAPPGKTGYTARLICEELHVDPQKTVVVGDTMADISMGLEASVGLTVGVLTGSGSYKELVQADHIIPSASKLLDLMTSENGTSSTACDGTSASTSSGILSETKSGFSVQAKPHQPDSRRTYSTMPNIQIDPNIATYDYVVVGAGSAGCVLANRLSADTDNKVLLLEAGPEDNTWKIHMPAALMYNLCDEQYNWYYHSEPEPHMDSRVMYCPRGRVWGGSSSLNAMVYIRGHPYDYDRWEKEGAKGWSYAECLPYFKKSQSHELGPDEYRGGDGPLHVTRGRSNHPLHQAFIKAGVQAGYAFTEDMNGYQQEGFGWMDMTIYEGKRWNSSTGYLRPVLYRSNLSVLSNAMTTKILFDKKRAIGVEYYIGAQRHEVRANKDVILSGGAINSPQLLMLSGIGNAHDLVDWDIDVVEDRKGVGRNLQDHLEVYLQQKCMKMNTLYYAQWKYPHNMIRIGLQWFLTKTGEGATAHLESGGFIRSKSGLEHPDVQFHFLPSTVYDHGRVVGPCHAYQVHVGTMRPTSRGHVTLRSLNPTIPPRIVFNYLATEEDRVDMRQCIKLGREIFAQDAFDEYRGEELQPGSNCTTDEQIDAFIRKMADSAYHPSCTCKMGSPDDPMAVVDSQTRVIGVEGLRVVDASIMPSIVSGNLNGPTIMVAEKAADIILGNKPLPADDVPVWRPTSTATQR</sequence>
<evidence type="ECO:0000256" key="4">
    <source>
        <dbReference type="ARBA" id="ARBA00022827"/>
    </source>
</evidence>
<evidence type="ECO:0000259" key="10">
    <source>
        <dbReference type="PROSITE" id="PS00624"/>
    </source>
</evidence>
<dbReference type="SFLD" id="SFLDG01129">
    <property type="entry name" value="C1.5:_HAD__Beta-PGM__Phosphata"/>
    <property type="match status" value="2"/>
</dbReference>
<name>A0ABD0M0E0_9CAEN</name>
<dbReference type="PROSITE" id="PS00624">
    <property type="entry name" value="GMC_OXRED_2"/>
    <property type="match status" value="1"/>
</dbReference>
<dbReference type="InterPro" id="IPR012132">
    <property type="entry name" value="GMC_OxRdtase"/>
</dbReference>
<dbReference type="InterPro" id="IPR007867">
    <property type="entry name" value="GMC_OxRtase_C"/>
</dbReference>
<comment type="catalytic activity">
    <reaction evidence="7">
        <text>choline + A = betaine aldehyde + AH2</text>
        <dbReference type="Rhea" id="RHEA:17433"/>
        <dbReference type="ChEBI" id="CHEBI:13193"/>
        <dbReference type="ChEBI" id="CHEBI:15354"/>
        <dbReference type="ChEBI" id="CHEBI:15710"/>
        <dbReference type="ChEBI" id="CHEBI:17499"/>
        <dbReference type="EC" id="1.1.99.1"/>
    </reaction>
</comment>
<evidence type="ECO:0000313" key="12">
    <source>
        <dbReference type="Proteomes" id="UP001519460"/>
    </source>
</evidence>
<comment type="pathway">
    <text evidence="7">Amine and polyamine biosynthesis; betaine biosynthesis via choline pathway; betaine aldehyde from choline (cytochrome c reductase route): step 1/1.</text>
</comment>
<gene>
    <name evidence="11" type="ORF">BaRGS_00003417</name>
</gene>
<dbReference type="InterPro" id="IPR000172">
    <property type="entry name" value="GMC_OxRdtase_N"/>
</dbReference>
<dbReference type="SUPFAM" id="SSF51905">
    <property type="entry name" value="FAD/NAD(P)-binding domain"/>
    <property type="match status" value="1"/>
</dbReference>
<feature type="region of interest" description="Disordered" evidence="8">
    <location>
        <begin position="612"/>
        <end position="633"/>
    </location>
</feature>
<dbReference type="PANTHER" id="PTHR11552">
    <property type="entry name" value="GLUCOSE-METHANOL-CHOLINE GMC OXIDOREDUCTASE"/>
    <property type="match status" value="1"/>
</dbReference>
<comment type="caution">
    <text evidence="11">The sequence shown here is derived from an EMBL/GenBank/DDBJ whole genome shotgun (WGS) entry which is preliminary data.</text>
</comment>
<reference evidence="11 12" key="1">
    <citation type="journal article" date="2023" name="Sci. Data">
        <title>Genome assembly of the Korean intertidal mud-creeper Batillaria attramentaria.</title>
        <authorList>
            <person name="Patra A.K."/>
            <person name="Ho P.T."/>
            <person name="Jun S."/>
            <person name="Lee S.J."/>
            <person name="Kim Y."/>
            <person name="Won Y.J."/>
        </authorList>
    </citation>
    <scope>NUCLEOTIDE SEQUENCE [LARGE SCALE GENOMIC DNA]</scope>
    <source>
        <strain evidence="11">Wonlab-2016</strain>
    </source>
</reference>
<evidence type="ECO:0000313" key="11">
    <source>
        <dbReference type="EMBL" id="KAK7505255.1"/>
    </source>
</evidence>
<evidence type="ECO:0000256" key="5">
    <source>
        <dbReference type="ARBA" id="ARBA00023002"/>
    </source>
</evidence>
<dbReference type="SUPFAM" id="SSF56784">
    <property type="entry name" value="HAD-like"/>
    <property type="match status" value="2"/>
</dbReference>
<evidence type="ECO:0000256" key="1">
    <source>
        <dbReference type="ARBA" id="ARBA00001974"/>
    </source>
</evidence>
<dbReference type="SFLD" id="SFLDS00003">
    <property type="entry name" value="Haloacid_Dehalogenase"/>
    <property type="match status" value="2"/>
</dbReference>
<dbReference type="PROSITE" id="PS00623">
    <property type="entry name" value="GMC_OXRED_1"/>
    <property type="match status" value="1"/>
</dbReference>
<dbReference type="PANTHER" id="PTHR11552:SF147">
    <property type="entry name" value="CHOLINE DEHYDROGENASE, MITOCHONDRIAL"/>
    <property type="match status" value="1"/>
</dbReference>
<dbReference type="InterPro" id="IPR011533">
    <property type="entry name" value="BetA"/>
</dbReference>
<evidence type="ECO:0000256" key="6">
    <source>
        <dbReference type="RuleBase" id="RU003968"/>
    </source>
</evidence>
<dbReference type="NCBIfam" id="NF002550">
    <property type="entry name" value="PRK02106.1"/>
    <property type="match status" value="1"/>
</dbReference>
<dbReference type="InterPro" id="IPR036412">
    <property type="entry name" value="HAD-like_sf"/>
</dbReference>
<evidence type="ECO:0000259" key="9">
    <source>
        <dbReference type="PROSITE" id="PS00623"/>
    </source>
</evidence>
<keyword evidence="5" id="KW-0560">Oxidoreductase</keyword>
<dbReference type="Gene3D" id="3.30.560.10">
    <property type="entry name" value="Glucose Oxidase, domain 3"/>
    <property type="match status" value="1"/>
</dbReference>
<dbReference type="Pfam" id="PF00702">
    <property type="entry name" value="Hydrolase"/>
    <property type="match status" value="2"/>
</dbReference>
<dbReference type="Gene3D" id="3.40.50.1000">
    <property type="entry name" value="HAD superfamily/HAD-like"/>
    <property type="match status" value="2"/>
</dbReference>
<evidence type="ECO:0000256" key="2">
    <source>
        <dbReference type="ARBA" id="ARBA00010790"/>
    </source>
</evidence>
<feature type="domain" description="Glucose-methanol-choline oxidoreductase N-terminal" evidence="9">
    <location>
        <begin position="722"/>
        <end position="745"/>
    </location>
</feature>
<dbReference type="Gene3D" id="3.50.50.60">
    <property type="entry name" value="FAD/NAD(P)-binding domain"/>
    <property type="match status" value="1"/>
</dbReference>
<dbReference type="InterPro" id="IPR023214">
    <property type="entry name" value="HAD_sf"/>
</dbReference>
<dbReference type="SUPFAM" id="SSF54373">
    <property type="entry name" value="FAD-linked reductases, C-terminal domain"/>
    <property type="match status" value="1"/>
</dbReference>
<protein>
    <recommendedName>
        <fullName evidence="7">Choline dehydrogenase</fullName>
        <ecNumber evidence="7">1.1.99.1</ecNumber>
    </recommendedName>
</protein>
<proteinExistence type="inferred from homology"/>
<dbReference type="EC" id="1.1.99.1" evidence="7"/>
<keyword evidence="3 6" id="KW-0285">Flavoprotein</keyword>
<dbReference type="InterPro" id="IPR036188">
    <property type="entry name" value="FAD/NAD-bd_sf"/>
</dbReference>
<dbReference type="Proteomes" id="UP001519460">
    <property type="component" value="Unassembled WGS sequence"/>
</dbReference>
<keyword evidence="4 6" id="KW-0274">FAD</keyword>
<dbReference type="NCBIfam" id="TIGR01810">
    <property type="entry name" value="betA"/>
    <property type="match status" value="1"/>
</dbReference>
<dbReference type="EMBL" id="JACVVK020000011">
    <property type="protein sequence ID" value="KAK7505255.1"/>
    <property type="molecule type" value="Genomic_DNA"/>
</dbReference>
<evidence type="ECO:0000256" key="7">
    <source>
        <dbReference type="RuleBase" id="RU003969"/>
    </source>
</evidence>
<comment type="cofactor">
    <cofactor evidence="1">
        <name>FAD</name>
        <dbReference type="ChEBI" id="CHEBI:57692"/>
    </cofactor>
</comment>
<evidence type="ECO:0000256" key="8">
    <source>
        <dbReference type="SAM" id="MobiDB-lite"/>
    </source>
</evidence>